<feature type="signal peptide" evidence="2">
    <location>
        <begin position="1"/>
        <end position="20"/>
    </location>
</feature>
<dbReference type="Proteomes" id="UP000663400">
    <property type="component" value="Chromosome"/>
</dbReference>
<sequence>MARLGWWGMALVLLTGMAHARAPEEVRRQVEASMLVTGSVDIEQDGSVGGHAFDKAEALPKGLVDLVDQAIKTWRFEPVKADGKAIAARSRFSLRVVGKQAEDGGYTLRIAGVHFGKGNADDSIPHRRGRLAAPRYPEQAAHRGVGGTVYLVLRIGRDGSVEDVIAQQVNLRVAASPKDMEYFRKQFADTCIATARRWRFDPPTQGEAATASSWSVQIPVDFHAPDRPPVSYGRWEAYVPGPRVPVPWRTSAEADRGSTDAIAAGGVYSDSDDGPRLLTPPGQG</sequence>
<protein>
    <submittedName>
        <fullName evidence="4">Energy transducer TonB</fullName>
    </submittedName>
</protein>
<dbReference type="EMBL" id="CP071517">
    <property type="protein sequence ID" value="QSX74062.1"/>
    <property type="molecule type" value="Genomic_DNA"/>
</dbReference>
<evidence type="ECO:0000256" key="1">
    <source>
        <dbReference type="SAM" id="MobiDB-lite"/>
    </source>
</evidence>
<dbReference type="RefSeq" id="WP_200607630.1">
    <property type="nucleotide sequence ID" value="NZ_CP071517.1"/>
</dbReference>
<keyword evidence="2" id="KW-0732">Signal</keyword>
<feature type="region of interest" description="Disordered" evidence="1">
    <location>
        <begin position="249"/>
        <end position="284"/>
    </location>
</feature>
<evidence type="ECO:0000313" key="4">
    <source>
        <dbReference type="EMBL" id="QSX74062.1"/>
    </source>
</evidence>
<accession>A0ABX7R7G8</accession>
<name>A0ABX7R7G8_9GAMM</name>
<evidence type="ECO:0000259" key="3">
    <source>
        <dbReference type="Pfam" id="PF03544"/>
    </source>
</evidence>
<organism evidence="4 5">
    <name type="scientific">Lysobacter arenosi</name>
    <dbReference type="NCBI Taxonomy" id="2795387"/>
    <lineage>
        <taxon>Bacteria</taxon>
        <taxon>Pseudomonadati</taxon>
        <taxon>Pseudomonadota</taxon>
        <taxon>Gammaproteobacteria</taxon>
        <taxon>Lysobacterales</taxon>
        <taxon>Lysobacteraceae</taxon>
        <taxon>Lysobacter</taxon>
    </lineage>
</organism>
<dbReference type="Pfam" id="PF03544">
    <property type="entry name" value="TonB_C"/>
    <property type="match status" value="1"/>
</dbReference>
<feature type="domain" description="TonB C-terminal" evidence="3">
    <location>
        <begin position="133"/>
        <end position="164"/>
    </location>
</feature>
<keyword evidence="5" id="KW-1185">Reference proteome</keyword>
<gene>
    <name evidence="4" type="ORF">HIV01_012670</name>
</gene>
<reference evidence="4 5" key="1">
    <citation type="submission" date="2021-02" db="EMBL/GenBank/DDBJ databases">
        <title>Lysobacter arenosi sp. nov., isolated from soil of gangwondo yeongwol, south Korea.</title>
        <authorList>
            <person name="Kim K.R."/>
            <person name="Kim K.H."/>
            <person name="Jeon C.O."/>
        </authorList>
    </citation>
    <scope>NUCLEOTIDE SEQUENCE [LARGE SCALE GENOMIC DNA]</scope>
    <source>
        <strain evidence="4 5">R7</strain>
    </source>
</reference>
<feature type="chain" id="PRO_5046169816" evidence="2">
    <location>
        <begin position="21"/>
        <end position="284"/>
    </location>
</feature>
<dbReference type="InterPro" id="IPR037682">
    <property type="entry name" value="TonB_C"/>
</dbReference>
<dbReference type="Gene3D" id="3.30.1150.10">
    <property type="match status" value="2"/>
</dbReference>
<dbReference type="SUPFAM" id="SSF74653">
    <property type="entry name" value="TolA/TonB C-terminal domain"/>
    <property type="match status" value="1"/>
</dbReference>
<evidence type="ECO:0000313" key="5">
    <source>
        <dbReference type="Proteomes" id="UP000663400"/>
    </source>
</evidence>
<proteinExistence type="predicted"/>
<evidence type="ECO:0000256" key="2">
    <source>
        <dbReference type="SAM" id="SignalP"/>
    </source>
</evidence>